<evidence type="ECO:0000256" key="6">
    <source>
        <dbReference type="ARBA" id="ARBA00022605"/>
    </source>
</evidence>
<feature type="binding site" evidence="14">
    <location>
        <position position="221"/>
    </location>
    <ligand>
        <name>pyruvate</name>
        <dbReference type="ChEBI" id="CHEBI:15361"/>
    </ligand>
</feature>
<dbReference type="PIRSF" id="PIRSF001365">
    <property type="entry name" value="DHDPS"/>
    <property type="match status" value="1"/>
</dbReference>
<keyword evidence="9 12" id="KW-0456">Lyase</keyword>
<dbReference type="GO" id="GO:0019877">
    <property type="term" value="P:diaminopimelate biosynthetic process"/>
    <property type="evidence" value="ECO:0007669"/>
    <property type="project" value="UniProtKB-KW"/>
</dbReference>
<dbReference type="NCBIfam" id="TIGR00674">
    <property type="entry name" value="dapA"/>
    <property type="match status" value="1"/>
</dbReference>
<gene>
    <name evidence="15" type="ORF">TGP89_242300</name>
</gene>
<evidence type="ECO:0000256" key="5">
    <source>
        <dbReference type="ARBA" id="ARBA00022490"/>
    </source>
</evidence>
<organism evidence="15 16">
    <name type="scientific">Toxoplasma gondii p89</name>
    <dbReference type="NCBI Taxonomy" id="943119"/>
    <lineage>
        <taxon>Eukaryota</taxon>
        <taxon>Sar</taxon>
        <taxon>Alveolata</taxon>
        <taxon>Apicomplexa</taxon>
        <taxon>Conoidasida</taxon>
        <taxon>Coccidia</taxon>
        <taxon>Eucoccidiorida</taxon>
        <taxon>Eimeriorina</taxon>
        <taxon>Sarcocystidae</taxon>
        <taxon>Toxoplasma</taxon>
    </lineage>
</organism>
<dbReference type="GO" id="GO:0008840">
    <property type="term" value="F:4-hydroxy-tetrahydrodipicolinate synthase activity"/>
    <property type="evidence" value="ECO:0007669"/>
    <property type="project" value="UniProtKB-EC"/>
</dbReference>
<dbReference type="PRINTS" id="PR00146">
    <property type="entry name" value="DHPICSNTHASE"/>
</dbReference>
<dbReference type="SMART" id="SM01130">
    <property type="entry name" value="DHDPS"/>
    <property type="match status" value="1"/>
</dbReference>
<feature type="active site" description="Proton donor/acceptor" evidence="13">
    <location>
        <position position="149"/>
    </location>
</feature>
<dbReference type="InterPro" id="IPR013785">
    <property type="entry name" value="Aldolase_TIM"/>
</dbReference>
<feature type="active site" description="Schiff-base intermediate with substrate" evidence="13">
    <location>
        <position position="178"/>
    </location>
</feature>
<dbReference type="Proteomes" id="UP000028828">
    <property type="component" value="Unassembled WGS sequence"/>
</dbReference>
<reference evidence="15 16" key="1">
    <citation type="submission" date="2014-03" db="EMBL/GenBank/DDBJ databases">
        <authorList>
            <person name="Sibley D."/>
            <person name="Venepally P."/>
            <person name="Karamycheva S."/>
            <person name="Hadjithomas M."/>
            <person name="Khan A."/>
            <person name="Brunk B."/>
            <person name="Roos D."/>
            <person name="Caler E."/>
            <person name="Lorenzi H."/>
        </authorList>
    </citation>
    <scope>NUCLEOTIDE SEQUENCE [LARGE SCALE GENOMIC DNA]</scope>
    <source>
        <strain evidence="16">p89</strain>
    </source>
</reference>
<keyword evidence="5" id="KW-0963">Cytoplasm</keyword>
<dbReference type="InterPro" id="IPR005263">
    <property type="entry name" value="DapA"/>
</dbReference>
<protein>
    <recommendedName>
        <fullName evidence="4">4-hydroxy-tetrahydrodipicolinate synthase</fullName>
        <ecNumber evidence="4">4.3.3.7</ecNumber>
    </recommendedName>
</protein>
<evidence type="ECO:0000256" key="12">
    <source>
        <dbReference type="PIRNR" id="PIRNR001365"/>
    </source>
</evidence>
<feature type="binding site" evidence="14">
    <location>
        <position position="60"/>
    </location>
    <ligand>
        <name>pyruvate</name>
        <dbReference type="ChEBI" id="CHEBI:15361"/>
    </ligand>
</feature>
<dbReference type="InterPro" id="IPR020624">
    <property type="entry name" value="Schiff_base-form_aldolases_CS"/>
</dbReference>
<evidence type="ECO:0000256" key="10">
    <source>
        <dbReference type="ARBA" id="ARBA00023270"/>
    </source>
</evidence>
<dbReference type="CDD" id="cd00950">
    <property type="entry name" value="DHDPS"/>
    <property type="match status" value="1"/>
</dbReference>
<evidence type="ECO:0000256" key="8">
    <source>
        <dbReference type="ARBA" id="ARBA00023154"/>
    </source>
</evidence>
<evidence type="ECO:0000256" key="11">
    <source>
        <dbReference type="ARBA" id="ARBA00047836"/>
    </source>
</evidence>
<dbReference type="PROSITE" id="PS00665">
    <property type="entry name" value="DHDPS_1"/>
    <property type="match status" value="1"/>
</dbReference>
<keyword evidence="7" id="KW-0220">Diaminopimelate biosynthesis</keyword>
<name>A0A086JA03_TOXGO</name>
<dbReference type="GO" id="GO:0005829">
    <property type="term" value="C:cytosol"/>
    <property type="evidence" value="ECO:0007669"/>
    <property type="project" value="TreeGrafter"/>
</dbReference>
<dbReference type="Gene3D" id="3.20.20.70">
    <property type="entry name" value="Aldolase class I"/>
    <property type="match status" value="1"/>
</dbReference>
<dbReference type="SUPFAM" id="SSF51569">
    <property type="entry name" value="Aldolase"/>
    <property type="match status" value="1"/>
</dbReference>
<dbReference type="VEuPathDB" id="ToxoDB:TGP89_242300"/>
<dbReference type="PANTHER" id="PTHR12128">
    <property type="entry name" value="DIHYDRODIPICOLINATE SYNTHASE"/>
    <property type="match status" value="1"/>
</dbReference>
<dbReference type="Pfam" id="PF00701">
    <property type="entry name" value="DHDPS"/>
    <property type="match status" value="1"/>
</dbReference>
<evidence type="ECO:0000256" key="4">
    <source>
        <dbReference type="ARBA" id="ARBA00012086"/>
    </source>
</evidence>
<sequence>MTSCRPEYKKEMSTLQGSLVALVTPMKAEPPHELDVEALKRLVEWHIGEGTDAIVATGTTGESPTLTCREWETVVSICVGVAAGRVAVIAGTGTNCTATSVEKTKRAQELGADAALVVTPYYNKPTQAALVEHYRTIAAAVPDFPIITYNVPGRTACDLLPETIAKIATEAQNVIGNKEASGNFERFKAQRKLLGPAFRIFSGEDCQSCEAMLAGACDGVISVTSNIVPRQMHYMCQLALRGDREKAKQIDGQLMGLHKNLFCEPNPTASKWLLAELGRIPPGIRLPLLPLSACYHDTVRNALKEAQNAQVPVERVCVLRKEQPDLGALRHVPVSDENNA</sequence>
<comment type="catalytic activity">
    <reaction evidence="11">
        <text>L-aspartate 4-semialdehyde + pyruvate = (2S,4S)-4-hydroxy-2,3,4,5-tetrahydrodipicolinate + H2O + H(+)</text>
        <dbReference type="Rhea" id="RHEA:34171"/>
        <dbReference type="ChEBI" id="CHEBI:15361"/>
        <dbReference type="ChEBI" id="CHEBI:15377"/>
        <dbReference type="ChEBI" id="CHEBI:15378"/>
        <dbReference type="ChEBI" id="CHEBI:67139"/>
        <dbReference type="ChEBI" id="CHEBI:537519"/>
        <dbReference type="EC" id="4.3.3.7"/>
    </reaction>
</comment>
<evidence type="ECO:0000313" key="15">
    <source>
        <dbReference type="EMBL" id="KFG28971.1"/>
    </source>
</evidence>
<dbReference type="EMBL" id="AEYI02002257">
    <property type="protein sequence ID" value="KFG28971.1"/>
    <property type="molecule type" value="Genomic_DNA"/>
</dbReference>
<keyword evidence="10" id="KW-0704">Schiff base</keyword>
<dbReference type="OrthoDB" id="191315at2759"/>
<dbReference type="AlphaFoldDB" id="A0A086JA03"/>
<dbReference type="HAMAP" id="MF_00418">
    <property type="entry name" value="DapA"/>
    <property type="match status" value="1"/>
</dbReference>
<evidence type="ECO:0000256" key="13">
    <source>
        <dbReference type="PIRSR" id="PIRSR001365-1"/>
    </source>
</evidence>
<evidence type="ECO:0000256" key="3">
    <source>
        <dbReference type="ARBA" id="ARBA00007592"/>
    </source>
</evidence>
<dbReference type="GO" id="GO:0009089">
    <property type="term" value="P:lysine biosynthetic process via diaminopimelate"/>
    <property type="evidence" value="ECO:0007669"/>
    <property type="project" value="UniProtKB-UniPathway"/>
</dbReference>
<dbReference type="PANTHER" id="PTHR12128:SF66">
    <property type="entry name" value="4-HYDROXY-2-OXOGLUTARATE ALDOLASE, MITOCHONDRIAL"/>
    <property type="match status" value="1"/>
</dbReference>
<dbReference type="EC" id="4.3.3.7" evidence="4"/>
<keyword evidence="6" id="KW-0028">Amino-acid biosynthesis</keyword>
<dbReference type="InterPro" id="IPR020625">
    <property type="entry name" value="Schiff_base-form_aldolases_AS"/>
</dbReference>
<dbReference type="PROSITE" id="PS00666">
    <property type="entry name" value="DHDPS_2"/>
    <property type="match status" value="1"/>
</dbReference>
<dbReference type="InterPro" id="IPR002220">
    <property type="entry name" value="DapA-like"/>
</dbReference>
<evidence type="ECO:0000256" key="2">
    <source>
        <dbReference type="ARBA" id="ARBA00005120"/>
    </source>
</evidence>
<evidence type="ECO:0000256" key="14">
    <source>
        <dbReference type="PIRSR" id="PIRSR001365-2"/>
    </source>
</evidence>
<proteinExistence type="inferred from homology"/>
<evidence type="ECO:0000313" key="16">
    <source>
        <dbReference type="Proteomes" id="UP000028828"/>
    </source>
</evidence>
<keyword evidence="8" id="KW-0457">Lysine biosynthesis</keyword>
<comment type="pathway">
    <text evidence="2">Amino-acid biosynthesis; L-lysine biosynthesis via DAP pathway; (S)-tetrahydrodipicolinate from L-aspartate: step 3/4.</text>
</comment>
<evidence type="ECO:0000256" key="9">
    <source>
        <dbReference type="ARBA" id="ARBA00023239"/>
    </source>
</evidence>
<comment type="similarity">
    <text evidence="3 12">Belongs to the DapA family.</text>
</comment>
<comment type="caution">
    <text evidence="15">The sequence shown here is derived from an EMBL/GenBank/DDBJ whole genome shotgun (WGS) entry which is preliminary data.</text>
</comment>
<evidence type="ECO:0000256" key="1">
    <source>
        <dbReference type="ARBA" id="ARBA00003294"/>
    </source>
</evidence>
<comment type="function">
    <text evidence="1">Catalyzes the condensation of (S)-aspartate-beta-semialdehyde [(S)-ASA] and pyruvate to 4-hydroxy-tetrahydrodipicolinate (HTPA).</text>
</comment>
<accession>A0A086JA03</accession>
<dbReference type="UniPathway" id="UPA00034">
    <property type="reaction ID" value="UER00017"/>
</dbReference>
<evidence type="ECO:0000256" key="7">
    <source>
        <dbReference type="ARBA" id="ARBA00022915"/>
    </source>
</evidence>